<protein>
    <recommendedName>
        <fullName evidence="1">N-terminal Ras-GEF domain-containing protein</fullName>
    </recommendedName>
</protein>
<evidence type="ECO:0000313" key="3">
    <source>
        <dbReference type="Proteomes" id="UP000001285"/>
    </source>
</evidence>
<gene>
    <name evidence="2" type="ordered locus">LSA_10720</name>
</gene>
<name>G2KVT7_FRUST</name>
<dbReference type="AlphaFoldDB" id="G2KVT7"/>
<organism evidence="2 3">
    <name type="scientific">Fructilactobacillus sanfranciscensis (strain TMW 1.1304)</name>
    <name type="common">Lactobacillus sanfranciscensis</name>
    <dbReference type="NCBI Taxonomy" id="714313"/>
    <lineage>
        <taxon>Bacteria</taxon>
        <taxon>Bacillati</taxon>
        <taxon>Bacillota</taxon>
        <taxon>Bacilli</taxon>
        <taxon>Lactobacillales</taxon>
        <taxon>Lactobacillaceae</taxon>
        <taxon>Fructilactobacillus</taxon>
    </lineage>
</organism>
<proteinExistence type="predicted"/>
<keyword evidence="3" id="KW-1185">Reference proteome</keyword>
<reference evidence="2 3" key="1">
    <citation type="journal article" date="2011" name="Microb. Cell Fact.">
        <title>Genomic analysis reveals Lactobacillus sanfranciscensis as stable element in traditional sourdoughs.</title>
        <authorList>
            <person name="Vogel R.F."/>
            <person name="Pavlovic M."/>
            <person name="Ehrmann M.A."/>
            <person name="Wiezer A."/>
            <person name="Liesegang H."/>
            <person name="Offschanka S."/>
            <person name="Voget S."/>
            <person name="Angelov A."/>
            <person name="Bocker G."/>
            <person name="Liebl W."/>
        </authorList>
    </citation>
    <scope>NUCLEOTIDE SEQUENCE [LARGE SCALE GENOMIC DNA]</scope>
    <source>
        <strain evidence="2 3">TMW 1.1304</strain>
    </source>
</reference>
<dbReference type="PROSITE" id="PS50212">
    <property type="entry name" value="RASGEF_NTER"/>
    <property type="match status" value="1"/>
</dbReference>
<dbReference type="EMBL" id="CP002461">
    <property type="protein sequence ID" value="AEN99466.1"/>
    <property type="molecule type" value="Genomic_DNA"/>
</dbReference>
<evidence type="ECO:0000259" key="1">
    <source>
        <dbReference type="PROSITE" id="PS50212"/>
    </source>
</evidence>
<dbReference type="Proteomes" id="UP000001285">
    <property type="component" value="Chromosome"/>
</dbReference>
<dbReference type="STRING" id="714313.LSA_10720"/>
<evidence type="ECO:0000313" key="2">
    <source>
        <dbReference type="EMBL" id="AEN99466.1"/>
    </source>
</evidence>
<sequence>MDTEIKKITNTPKNVQKLHKMIVDTFWDTYRGSSTDQNIADYLKDSY</sequence>
<dbReference type="InterPro" id="IPR000651">
    <property type="entry name" value="Ras-like_Gua-exchang_fac_N"/>
</dbReference>
<dbReference type="HOGENOM" id="CLU_3169637_0_0_9"/>
<dbReference type="RefSeq" id="WP_014082323.1">
    <property type="nucleotide sequence ID" value="NC_015978.1"/>
</dbReference>
<accession>G2KVT7</accession>
<feature type="domain" description="N-terminal Ras-GEF" evidence="1">
    <location>
        <begin position="1"/>
        <end position="47"/>
    </location>
</feature>
<dbReference type="KEGG" id="lsn:LSA_10720"/>